<organism evidence="2 3">
    <name type="scientific">Gehongia tenuis</name>
    <dbReference type="NCBI Taxonomy" id="2763655"/>
    <lineage>
        <taxon>Bacteria</taxon>
        <taxon>Bacillati</taxon>
        <taxon>Bacillota</taxon>
        <taxon>Clostridia</taxon>
        <taxon>Christensenellales</taxon>
        <taxon>Christensenellaceae</taxon>
        <taxon>Gehongia</taxon>
    </lineage>
</organism>
<dbReference type="PANTHER" id="PTHR12110">
    <property type="entry name" value="HYDROXYPYRUVATE ISOMERASE"/>
    <property type="match status" value="1"/>
</dbReference>
<sequence>MKVGIQLYSVKQHAAKDGLGTLKEVAKLGYRYIEPYISMLPRFSTGEGEKGYGLGMNRKDAKAFLDDTGIKIVGGHYYVGDFEAMCDYYAYLGAKNFGTGGYHFPGGRDELMEKIDEMNKCAEIAKKYGMRYYYHNHFWEYQKFDGKTVMEIIAENTDPAIFFFEQDNYWAARGGVDPVEEMEKLKGRLILMHQKDFAKDAGEPINLFEERIDINKPITGEMHTKNRHVGTFAEVGNGILPIQDYIDKGNECGVEYVLLEQDLTAIDELESIRISMEAFKKFTGIEWD</sequence>
<dbReference type="InterPro" id="IPR050312">
    <property type="entry name" value="IolE/XylAMocC-like"/>
</dbReference>
<proteinExistence type="predicted"/>
<comment type="caution">
    <text evidence="2">The sequence shown here is derived from an EMBL/GenBank/DDBJ whole genome shotgun (WGS) entry which is preliminary data.</text>
</comment>
<dbReference type="Proteomes" id="UP000623172">
    <property type="component" value="Unassembled WGS sequence"/>
</dbReference>
<dbReference type="Gene3D" id="3.20.20.150">
    <property type="entry name" value="Divalent-metal-dependent TIM barrel enzymes"/>
    <property type="match status" value="1"/>
</dbReference>
<dbReference type="RefSeq" id="WP_249314663.1">
    <property type="nucleotide sequence ID" value="NZ_JACRSR010000001.1"/>
</dbReference>
<dbReference type="AlphaFoldDB" id="A0A926HPY5"/>
<dbReference type="GO" id="GO:0016853">
    <property type="term" value="F:isomerase activity"/>
    <property type="evidence" value="ECO:0007669"/>
    <property type="project" value="UniProtKB-KW"/>
</dbReference>
<reference evidence="2" key="1">
    <citation type="submission" date="2020-08" db="EMBL/GenBank/DDBJ databases">
        <title>Genome public.</title>
        <authorList>
            <person name="Liu C."/>
            <person name="Sun Q."/>
        </authorList>
    </citation>
    <scope>NUCLEOTIDE SEQUENCE</scope>
    <source>
        <strain evidence="2">NSJ-53</strain>
    </source>
</reference>
<dbReference type="SUPFAM" id="SSF51658">
    <property type="entry name" value="Xylose isomerase-like"/>
    <property type="match status" value="1"/>
</dbReference>
<gene>
    <name evidence="2" type="ORF">H8696_02355</name>
</gene>
<name>A0A926HPY5_9FIRM</name>
<evidence type="ECO:0000313" key="2">
    <source>
        <dbReference type="EMBL" id="MBC8530691.1"/>
    </source>
</evidence>
<keyword evidence="3" id="KW-1185">Reference proteome</keyword>
<evidence type="ECO:0000259" key="1">
    <source>
        <dbReference type="Pfam" id="PF01261"/>
    </source>
</evidence>
<evidence type="ECO:0000313" key="3">
    <source>
        <dbReference type="Proteomes" id="UP000623172"/>
    </source>
</evidence>
<dbReference type="EMBL" id="JACRSR010000001">
    <property type="protein sequence ID" value="MBC8530691.1"/>
    <property type="molecule type" value="Genomic_DNA"/>
</dbReference>
<protein>
    <submittedName>
        <fullName evidence="2">Sugar phosphate isomerase/epimerase</fullName>
    </submittedName>
</protein>
<dbReference type="InterPro" id="IPR013022">
    <property type="entry name" value="Xyl_isomerase-like_TIM-brl"/>
</dbReference>
<accession>A0A926HPY5</accession>
<dbReference type="InterPro" id="IPR036237">
    <property type="entry name" value="Xyl_isomerase-like_sf"/>
</dbReference>
<keyword evidence="2" id="KW-0413">Isomerase</keyword>
<dbReference type="PANTHER" id="PTHR12110:SF41">
    <property type="entry name" value="INOSOSE DEHYDRATASE"/>
    <property type="match status" value="1"/>
</dbReference>
<dbReference type="Pfam" id="PF01261">
    <property type="entry name" value="AP_endonuc_2"/>
    <property type="match status" value="1"/>
</dbReference>
<feature type="domain" description="Xylose isomerase-like TIM barrel" evidence="1">
    <location>
        <begin position="23"/>
        <end position="248"/>
    </location>
</feature>